<feature type="binding site" evidence="1">
    <location>
        <position position="127"/>
    </location>
    <ligand>
        <name>acetyl-CoA</name>
        <dbReference type="ChEBI" id="CHEBI:57288"/>
    </ligand>
</feature>
<feature type="domain" description="N-acetyltransferase" evidence="2">
    <location>
        <begin position="22"/>
        <end position="166"/>
    </location>
</feature>
<comment type="caution">
    <text evidence="1">Lacks conserved residue(s) required for the propagation of feature annotation.</text>
</comment>
<evidence type="ECO:0000313" key="4">
    <source>
        <dbReference type="Proteomes" id="UP001273505"/>
    </source>
</evidence>
<dbReference type="InterPro" id="IPR043690">
    <property type="entry name" value="RimI"/>
</dbReference>
<feature type="active site" description="Proton acceptor" evidence="1">
    <location>
        <position position="122"/>
    </location>
</feature>
<dbReference type="Gene3D" id="3.40.630.30">
    <property type="match status" value="1"/>
</dbReference>
<dbReference type="PROSITE" id="PS51186">
    <property type="entry name" value="GNAT"/>
    <property type="match status" value="1"/>
</dbReference>
<dbReference type="GO" id="GO:0008999">
    <property type="term" value="F:protein-N-terminal-alanine acetyltransferase activity"/>
    <property type="evidence" value="ECO:0007669"/>
    <property type="project" value="UniProtKB-EC"/>
</dbReference>
<reference evidence="3 4" key="1">
    <citation type="submission" date="2023-11" db="EMBL/GenBank/DDBJ databases">
        <title>Gilvimarinus fulvus sp. nov., isolated from the surface of Kelp.</title>
        <authorList>
            <person name="Sun Y.Y."/>
            <person name="Gong Y."/>
            <person name="Du Z.J."/>
        </authorList>
    </citation>
    <scope>NUCLEOTIDE SEQUENCE [LARGE SCALE GENOMIC DNA]</scope>
    <source>
        <strain evidence="3 4">SDUM040013</strain>
    </source>
</reference>
<dbReference type="InterPro" id="IPR000182">
    <property type="entry name" value="GNAT_dom"/>
</dbReference>
<comment type="similarity">
    <text evidence="1">Belongs to the acetyltransferase family. RimI subfamily.</text>
</comment>
<keyword evidence="1" id="KW-0963">Cytoplasm</keyword>
<organism evidence="3 4">
    <name type="scientific">Gilvimarinus gilvus</name>
    <dbReference type="NCBI Taxonomy" id="3058038"/>
    <lineage>
        <taxon>Bacteria</taxon>
        <taxon>Pseudomonadati</taxon>
        <taxon>Pseudomonadota</taxon>
        <taxon>Gammaproteobacteria</taxon>
        <taxon>Cellvibrionales</taxon>
        <taxon>Cellvibrionaceae</taxon>
        <taxon>Gilvimarinus</taxon>
    </lineage>
</organism>
<evidence type="ECO:0000313" key="3">
    <source>
        <dbReference type="EMBL" id="MDX6847985.1"/>
    </source>
</evidence>
<sequence>MSPSKLNATLLSTQLSLNGLTLHLRPLDESDLDTVHDIERAAHSHPWSRRLFADCLGSRQCCQLICCDQTIVGYFVISAAAGDAELLNITTTPKWQRRGIAQHVLTYLLATLPKFADTLYLEVRESNLAAICLYQNMGFAEVGIRPNYYPSHKGRENAVIMAYASLQ</sequence>
<gene>
    <name evidence="1 3" type="primary">rimI</name>
    <name evidence="3" type="ORF">SCD92_01355</name>
</gene>
<comment type="catalytic activity">
    <reaction evidence="1">
        <text>N-terminal L-alanyl-[ribosomal protein bS18] + acetyl-CoA = N-terminal N(alpha)-acetyl-L-alanyl-[ribosomal protein bS18] + CoA + H(+)</text>
        <dbReference type="Rhea" id="RHEA:43756"/>
        <dbReference type="Rhea" id="RHEA-COMP:10676"/>
        <dbReference type="Rhea" id="RHEA-COMP:10677"/>
        <dbReference type="ChEBI" id="CHEBI:15378"/>
        <dbReference type="ChEBI" id="CHEBI:57287"/>
        <dbReference type="ChEBI" id="CHEBI:57288"/>
        <dbReference type="ChEBI" id="CHEBI:64718"/>
        <dbReference type="ChEBI" id="CHEBI:83683"/>
        <dbReference type="EC" id="2.3.1.266"/>
    </reaction>
</comment>
<dbReference type="InterPro" id="IPR006464">
    <property type="entry name" value="AcTrfase_RimI/Ard1"/>
</dbReference>
<keyword evidence="1 3" id="KW-0808">Transferase</keyword>
<dbReference type="RefSeq" id="WP_302724579.1">
    <property type="nucleotide sequence ID" value="NZ_JAULRU010000797.1"/>
</dbReference>
<comment type="function">
    <text evidence="1">Acetylates the N-terminal alanine of ribosomal protein bS18.</text>
</comment>
<dbReference type="NCBIfam" id="TIGR01575">
    <property type="entry name" value="rimI"/>
    <property type="match status" value="1"/>
</dbReference>
<protein>
    <recommendedName>
        <fullName evidence="1">[Ribosomal protein bS18]-alanine N-acetyltransferase</fullName>
        <ecNumber evidence="1">2.3.1.266</ecNumber>
    </recommendedName>
</protein>
<dbReference type="GO" id="GO:0005840">
    <property type="term" value="C:ribosome"/>
    <property type="evidence" value="ECO:0007669"/>
    <property type="project" value="UniProtKB-KW"/>
</dbReference>
<accession>A0ABU4RSW9</accession>
<dbReference type="CDD" id="cd04301">
    <property type="entry name" value="NAT_SF"/>
    <property type="match status" value="1"/>
</dbReference>
<evidence type="ECO:0000259" key="2">
    <source>
        <dbReference type="PROSITE" id="PS51186"/>
    </source>
</evidence>
<dbReference type="Pfam" id="PF00583">
    <property type="entry name" value="Acetyltransf_1"/>
    <property type="match status" value="1"/>
</dbReference>
<dbReference type="EC" id="2.3.1.266" evidence="1"/>
<dbReference type="EMBL" id="JAXAFO010000001">
    <property type="protein sequence ID" value="MDX6847985.1"/>
    <property type="molecule type" value="Genomic_DNA"/>
</dbReference>
<keyword evidence="4" id="KW-1185">Reference proteome</keyword>
<dbReference type="InterPro" id="IPR016181">
    <property type="entry name" value="Acyl_CoA_acyltransferase"/>
</dbReference>
<dbReference type="Proteomes" id="UP001273505">
    <property type="component" value="Unassembled WGS sequence"/>
</dbReference>
<keyword evidence="1 3" id="KW-0012">Acyltransferase</keyword>
<dbReference type="HAMAP" id="MF_02210">
    <property type="entry name" value="RimI"/>
    <property type="match status" value="1"/>
</dbReference>
<dbReference type="SUPFAM" id="SSF55729">
    <property type="entry name" value="Acyl-CoA N-acyltransferases (Nat)"/>
    <property type="match status" value="1"/>
</dbReference>
<proteinExistence type="inferred from homology"/>
<evidence type="ECO:0000256" key="1">
    <source>
        <dbReference type="HAMAP-Rule" id="MF_02210"/>
    </source>
</evidence>
<name>A0ABU4RSW9_9GAMM</name>
<keyword evidence="3" id="KW-0687">Ribonucleoprotein</keyword>
<comment type="subcellular location">
    <subcellularLocation>
        <location evidence="1">Cytoplasm</location>
    </subcellularLocation>
</comment>
<comment type="caution">
    <text evidence="3">The sequence shown here is derived from an EMBL/GenBank/DDBJ whole genome shotgun (WGS) entry which is preliminary data.</text>
</comment>
<feature type="active site" description="Proton donor" evidence="1">
    <location>
        <position position="134"/>
    </location>
</feature>
<keyword evidence="3" id="KW-0689">Ribosomal protein</keyword>